<feature type="transmembrane region" description="Helical" evidence="7">
    <location>
        <begin position="235"/>
        <end position="256"/>
    </location>
</feature>
<organism evidence="9 10">
    <name type="scientific">Rhodococcus tukisamuensis</name>
    <dbReference type="NCBI Taxonomy" id="168276"/>
    <lineage>
        <taxon>Bacteria</taxon>
        <taxon>Bacillati</taxon>
        <taxon>Actinomycetota</taxon>
        <taxon>Actinomycetes</taxon>
        <taxon>Mycobacteriales</taxon>
        <taxon>Nocardiaceae</taxon>
        <taxon>Rhodococcus</taxon>
    </lineage>
</organism>
<proteinExistence type="predicted"/>
<feature type="domain" description="Major facilitator superfamily (MFS) profile" evidence="8">
    <location>
        <begin position="23"/>
        <end position="426"/>
    </location>
</feature>
<protein>
    <submittedName>
        <fullName evidence="9">Predicted arabinose efflux permease, MFS family</fullName>
    </submittedName>
</protein>
<dbReference type="InterPro" id="IPR020846">
    <property type="entry name" value="MFS_dom"/>
</dbReference>
<evidence type="ECO:0000256" key="7">
    <source>
        <dbReference type="SAM" id="Phobius"/>
    </source>
</evidence>
<feature type="transmembrane region" description="Helical" evidence="7">
    <location>
        <begin position="368"/>
        <end position="390"/>
    </location>
</feature>
<evidence type="ECO:0000256" key="3">
    <source>
        <dbReference type="ARBA" id="ARBA00022475"/>
    </source>
</evidence>
<feature type="transmembrane region" description="Helical" evidence="7">
    <location>
        <begin position="327"/>
        <end position="348"/>
    </location>
</feature>
<dbReference type="InterPro" id="IPR036259">
    <property type="entry name" value="MFS_trans_sf"/>
</dbReference>
<evidence type="ECO:0000256" key="2">
    <source>
        <dbReference type="ARBA" id="ARBA00022448"/>
    </source>
</evidence>
<keyword evidence="10" id="KW-1185">Reference proteome</keyword>
<sequence length="434" mass="45103">MLRVRPLGPVTSALRTARTLPPAVRLILASMVLFNIGFYLVVPFLAVHLADDLHLAGWAIGLVLGLRTFSQQGMFFLGGSLADRFGVRPMVLLGIAIRVVGFVVLGVASSLATMIVGVVLVGLAAALFSPAVEAANAAYGRGLEESGVIRRTELFGIEQMCSRFGTVIGPALGALLLGVPFVWTTIAAAVLFAGLGVMFALWLPADASTSHRPAGAQGPDGLRVVWRTVLHNRRFMVFVALCGVQLVAYNQLYLMLPEQLERVTGSQAALGWFFVASAVLVIVGQSPTVALARRLGHRTAIVAGMGVIAASFLFPIVTGALAPDSVAAGLAGVGLWVAALHLGQMLMVPPMRDTIGVLAGERHLGAHFGMLSTLGGLMTLVGSLAVGQIYDLVDAGTVAPSTPWWTLAVVVAAAAAGIWAAAARAAVRPRPASG</sequence>
<comment type="subcellular location">
    <subcellularLocation>
        <location evidence="1">Cell membrane</location>
        <topology evidence="1">Multi-pass membrane protein</topology>
    </subcellularLocation>
</comment>
<feature type="transmembrane region" description="Helical" evidence="7">
    <location>
        <begin position="185"/>
        <end position="203"/>
    </location>
</feature>
<dbReference type="RefSeq" id="WP_245709418.1">
    <property type="nucleotide sequence ID" value="NZ_FNAB01000007.1"/>
</dbReference>
<dbReference type="PANTHER" id="PTHR23517:SF2">
    <property type="entry name" value="MULTIDRUG RESISTANCE PROTEIN MDTH"/>
    <property type="match status" value="1"/>
</dbReference>
<dbReference type="InterPro" id="IPR011701">
    <property type="entry name" value="MFS"/>
</dbReference>
<evidence type="ECO:0000256" key="4">
    <source>
        <dbReference type="ARBA" id="ARBA00022692"/>
    </source>
</evidence>
<dbReference type="Pfam" id="PF07690">
    <property type="entry name" value="MFS_1"/>
    <property type="match status" value="1"/>
</dbReference>
<dbReference type="PANTHER" id="PTHR23517">
    <property type="entry name" value="RESISTANCE PROTEIN MDTM, PUTATIVE-RELATED-RELATED"/>
    <property type="match status" value="1"/>
</dbReference>
<evidence type="ECO:0000256" key="6">
    <source>
        <dbReference type="ARBA" id="ARBA00023136"/>
    </source>
</evidence>
<dbReference type="Proteomes" id="UP000199417">
    <property type="component" value="Unassembled WGS sequence"/>
</dbReference>
<feature type="transmembrane region" description="Helical" evidence="7">
    <location>
        <begin position="53"/>
        <end position="69"/>
    </location>
</feature>
<dbReference type="PRINTS" id="PR01035">
    <property type="entry name" value="TCRTETA"/>
</dbReference>
<dbReference type="STRING" id="168276.SAMN05444580_107160"/>
<evidence type="ECO:0000313" key="9">
    <source>
        <dbReference type="EMBL" id="SDD89066.1"/>
    </source>
</evidence>
<evidence type="ECO:0000313" key="10">
    <source>
        <dbReference type="Proteomes" id="UP000199417"/>
    </source>
</evidence>
<dbReference type="PROSITE" id="PS50850">
    <property type="entry name" value="MFS"/>
    <property type="match status" value="1"/>
</dbReference>
<dbReference type="Gene3D" id="1.20.1250.20">
    <property type="entry name" value="MFS general substrate transporter like domains"/>
    <property type="match status" value="1"/>
</dbReference>
<keyword evidence="3" id="KW-1003">Cell membrane</keyword>
<keyword evidence="6 7" id="KW-0472">Membrane</keyword>
<reference evidence="9 10" key="1">
    <citation type="submission" date="2016-10" db="EMBL/GenBank/DDBJ databases">
        <authorList>
            <person name="de Groot N.N."/>
        </authorList>
    </citation>
    <scope>NUCLEOTIDE SEQUENCE [LARGE SCALE GENOMIC DNA]</scope>
    <source>
        <strain evidence="9 10">JCM 11308</strain>
    </source>
</reference>
<gene>
    <name evidence="9" type="ORF">SAMN05444580_107160</name>
</gene>
<evidence type="ECO:0000256" key="1">
    <source>
        <dbReference type="ARBA" id="ARBA00004651"/>
    </source>
</evidence>
<keyword evidence="2" id="KW-0813">Transport</keyword>
<dbReference type="GO" id="GO:0005886">
    <property type="term" value="C:plasma membrane"/>
    <property type="evidence" value="ECO:0007669"/>
    <property type="project" value="UniProtKB-SubCell"/>
</dbReference>
<dbReference type="AlphaFoldDB" id="A0A1G6YHN1"/>
<evidence type="ECO:0000256" key="5">
    <source>
        <dbReference type="ARBA" id="ARBA00022989"/>
    </source>
</evidence>
<evidence type="ECO:0000259" key="8">
    <source>
        <dbReference type="PROSITE" id="PS50850"/>
    </source>
</evidence>
<keyword evidence="4 7" id="KW-0812">Transmembrane</keyword>
<name>A0A1G6YHN1_9NOCA</name>
<feature type="transmembrane region" description="Helical" evidence="7">
    <location>
        <begin position="268"/>
        <end position="292"/>
    </location>
</feature>
<feature type="transmembrane region" description="Helical" evidence="7">
    <location>
        <begin position="299"/>
        <end position="321"/>
    </location>
</feature>
<feature type="transmembrane region" description="Helical" evidence="7">
    <location>
        <begin position="23"/>
        <end position="47"/>
    </location>
</feature>
<dbReference type="EMBL" id="FNAB01000007">
    <property type="protein sequence ID" value="SDD89066.1"/>
    <property type="molecule type" value="Genomic_DNA"/>
</dbReference>
<dbReference type="GO" id="GO:0022857">
    <property type="term" value="F:transmembrane transporter activity"/>
    <property type="evidence" value="ECO:0007669"/>
    <property type="project" value="InterPro"/>
</dbReference>
<accession>A0A1G6YHN1</accession>
<dbReference type="InterPro" id="IPR001958">
    <property type="entry name" value="Tet-R_TetA/multi-R_MdtG-like"/>
</dbReference>
<keyword evidence="5 7" id="KW-1133">Transmembrane helix</keyword>
<feature type="transmembrane region" description="Helical" evidence="7">
    <location>
        <begin position="402"/>
        <end position="422"/>
    </location>
</feature>
<dbReference type="InterPro" id="IPR050171">
    <property type="entry name" value="MFS_Transporters"/>
</dbReference>
<dbReference type="SUPFAM" id="SSF103473">
    <property type="entry name" value="MFS general substrate transporter"/>
    <property type="match status" value="1"/>
</dbReference>